<sequence length="156" mass="17606">MALSIIPTLVDVRGKRPDHSTPLNLHFTPRRTHNFKDISTAIELGNTISLHQLLRSAGLRVYILSTLRDPICGWRDILSFLLALGCEMKKMGCGMIKTPRKRAYKTSQERLEDRVRLEKLNKVMPVVAGEGLRCSGRRTKGILLRSLDHFKVTGEG</sequence>
<reference evidence="1 2" key="3">
    <citation type="journal article" date="2015" name="Genome Announc.">
        <title>Draft Genome Sequence of the Archiascomycetous Yeast Saitoella complicata.</title>
        <authorList>
            <person name="Yamauchi K."/>
            <person name="Kondo S."/>
            <person name="Hamamoto M."/>
            <person name="Takahashi Y."/>
            <person name="Ogura Y."/>
            <person name="Hayashi T."/>
            <person name="Nishida H."/>
        </authorList>
    </citation>
    <scope>NUCLEOTIDE SEQUENCE [LARGE SCALE GENOMIC DNA]</scope>
    <source>
        <strain evidence="1 2">NRRL Y-17804</strain>
    </source>
</reference>
<evidence type="ECO:0000313" key="2">
    <source>
        <dbReference type="Proteomes" id="UP000033140"/>
    </source>
</evidence>
<reference evidence="1 2" key="1">
    <citation type="journal article" date="2011" name="J. Gen. Appl. Microbiol.">
        <title>Draft genome sequencing of the enigmatic yeast Saitoella complicata.</title>
        <authorList>
            <person name="Nishida H."/>
            <person name="Hamamoto M."/>
            <person name="Sugiyama J."/>
        </authorList>
    </citation>
    <scope>NUCLEOTIDE SEQUENCE [LARGE SCALE GENOMIC DNA]</scope>
    <source>
        <strain evidence="1 2">NRRL Y-17804</strain>
    </source>
</reference>
<protein>
    <submittedName>
        <fullName evidence="1">Uncharacterized protein</fullName>
    </submittedName>
</protein>
<dbReference type="AlphaFoldDB" id="A0A0E9NPA0"/>
<dbReference type="EMBL" id="BACD03000051">
    <property type="protein sequence ID" value="GAO51707.1"/>
    <property type="molecule type" value="Genomic_DNA"/>
</dbReference>
<accession>A0A0E9NPA0</accession>
<reference evidence="1 2" key="2">
    <citation type="journal article" date="2014" name="J. Gen. Appl. Microbiol.">
        <title>The early diverging ascomycetous budding yeast Saitoella complicata has three histone deacetylases belonging to the Clr6, Hos2, and Rpd3 lineages.</title>
        <authorList>
            <person name="Nishida H."/>
            <person name="Matsumoto T."/>
            <person name="Kondo S."/>
            <person name="Hamamoto M."/>
            <person name="Yoshikawa H."/>
        </authorList>
    </citation>
    <scope>NUCLEOTIDE SEQUENCE [LARGE SCALE GENOMIC DNA]</scope>
    <source>
        <strain evidence="1 2">NRRL Y-17804</strain>
    </source>
</reference>
<comment type="caution">
    <text evidence="1">The sequence shown here is derived from an EMBL/GenBank/DDBJ whole genome shotgun (WGS) entry which is preliminary data.</text>
</comment>
<name>A0A0E9NPA0_SAICN</name>
<gene>
    <name evidence="1" type="ORF">G7K_5800-t1</name>
</gene>
<organism evidence="1 2">
    <name type="scientific">Saitoella complicata (strain BCRC 22490 / CBS 7301 / JCM 7358 / NBRC 10748 / NRRL Y-17804)</name>
    <dbReference type="NCBI Taxonomy" id="698492"/>
    <lineage>
        <taxon>Eukaryota</taxon>
        <taxon>Fungi</taxon>
        <taxon>Dikarya</taxon>
        <taxon>Ascomycota</taxon>
        <taxon>Taphrinomycotina</taxon>
        <taxon>Taphrinomycotina incertae sedis</taxon>
        <taxon>Saitoella</taxon>
    </lineage>
</organism>
<dbReference type="Proteomes" id="UP000033140">
    <property type="component" value="Unassembled WGS sequence"/>
</dbReference>
<proteinExistence type="predicted"/>
<keyword evidence="2" id="KW-1185">Reference proteome</keyword>
<evidence type="ECO:0000313" key="1">
    <source>
        <dbReference type="EMBL" id="GAO51707.1"/>
    </source>
</evidence>